<dbReference type="PANTHER" id="PTHR11085:SF10">
    <property type="entry name" value="NAD-DEPENDENT PROTEIN DEACYLASE SIRTUIN-5, MITOCHONDRIAL-RELATED"/>
    <property type="match status" value="1"/>
</dbReference>
<feature type="binding site" evidence="4">
    <location>
        <position position="126"/>
    </location>
    <ligand>
        <name>Zn(2+)</name>
        <dbReference type="ChEBI" id="CHEBI:29105"/>
    </ligand>
</feature>
<accession>A0A4P6UVM4</accession>
<keyword evidence="7" id="KW-1185">Reference proteome</keyword>
<evidence type="ECO:0000313" key="6">
    <source>
        <dbReference type="EMBL" id="QBK26216.1"/>
    </source>
</evidence>
<dbReference type="InterPro" id="IPR003000">
    <property type="entry name" value="Sirtuin"/>
</dbReference>
<dbReference type="AlphaFoldDB" id="A0A4P6UVM4"/>
<dbReference type="SUPFAM" id="SSF52467">
    <property type="entry name" value="DHS-like NAD/FAD-binding domain"/>
    <property type="match status" value="1"/>
</dbReference>
<protein>
    <recommendedName>
        <fullName evidence="1">protein acetyllysine N-acetyltransferase</fullName>
        <ecNumber evidence="1">2.3.1.286</ecNumber>
    </recommendedName>
</protein>
<keyword evidence="2" id="KW-0808">Transferase</keyword>
<feature type="domain" description="Deacetylase sirtuin-type" evidence="5">
    <location>
        <begin position="1"/>
        <end position="239"/>
    </location>
</feature>
<evidence type="ECO:0000259" key="5">
    <source>
        <dbReference type="PROSITE" id="PS50305"/>
    </source>
</evidence>
<dbReference type="EMBL" id="CP036528">
    <property type="protein sequence ID" value="QBK26216.1"/>
    <property type="molecule type" value="Genomic_DNA"/>
</dbReference>
<sequence>MSKIETVVDWLLSSNKTVVLTGAGMSTESGVPDFRSASGWWTKTDPQKVATVDALKTDYPLFHEFYSMRIQLLEKCAPHKGHYILADWEKKGFLHHLATQNVDGFHLQAGNKNVDELHGSIYTFRCHSCGRSAAKEAFLAMESCAYCNGRLRPNVVLFGEMLPEKAWMSALSNIQRADVVIVIGTSLEVYPVNQLPMMTKGKKVYINKEIASHATYFDCILEGKAKEVLLEINEQLEKRR</sequence>
<organism evidence="6 7">
    <name type="scientific">Ureibacillus thermophilus</name>
    <dbReference type="NCBI Taxonomy" id="367743"/>
    <lineage>
        <taxon>Bacteria</taxon>
        <taxon>Bacillati</taxon>
        <taxon>Bacillota</taxon>
        <taxon>Bacilli</taxon>
        <taxon>Bacillales</taxon>
        <taxon>Caryophanaceae</taxon>
        <taxon>Ureibacillus</taxon>
    </lineage>
</organism>
<evidence type="ECO:0000313" key="7">
    <source>
        <dbReference type="Proteomes" id="UP000291151"/>
    </source>
</evidence>
<dbReference type="InterPro" id="IPR029035">
    <property type="entry name" value="DHS-like_NAD/FAD-binding_dom"/>
</dbReference>
<keyword evidence="4" id="KW-0862">Zinc</keyword>
<keyword evidence="4" id="KW-0479">Metal-binding</keyword>
<dbReference type="Proteomes" id="UP000291151">
    <property type="component" value="Chromosome"/>
</dbReference>
<dbReference type="RefSeq" id="WP_208649906.1">
    <property type="nucleotide sequence ID" value="NZ_CP036528.1"/>
</dbReference>
<evidence type="ECO:0000256" key="2">
    <source>
        <dbReference type="ARBA" id="ARBA00022679"/>
    </source>
</evidence>
<dbReference type="InterPro" id="IPR026590">
    <property type="entry name" value="Ssirtuin_cat_dom"/>
</dbReference>
<evidence type="ECO:0000256" key="1">
    <source>
        <dbReference type="ARBA" id="ARBA00012928"/>
    </source>
</evidence>
<evidence type="ECO:0000256" key="4">
    <source>
        <dbReference type="PROSITE-ProRule" id="PRU00236"/>
    </source>
</evidence>
<dbReference type="PANTHER" id="PTHR11085">
    <property type="entry name" value="NAD-DEPENDENT PROTEIN DEACYLASE SIRTUIN-5, MITOCHONDRIAL-RELATED"/>
    <property type="match status" value="1"/>
</dbReference>
<reference evidence="6 7" key="1">
    <citation type="submission" date="2019-02" db="EMBL/GenBank/DDBJ databases">
        <title>Ureibacillus thermophilus.</title>
        <authorList>
            <person name="Sunny J.S."/>
            <person name="Natarajan A."/>
            <person name="Saleena L.M."/>
        </authorList>
    </citation>
    <scope>NUCLEOTIDE SEQUENCE [LARGE SCALE GENOMIC DNA]</scope>
    <source>
        <strain evidence="6 7">LM102</strain>
    </source>
</reference>
<dbReference type="GO" id="GO:0017136">
    <property type="term" value="F:histone deacetylase activity, NAD-dependent"/>
    <property type="evidence" value="ECO:0007669"/>
    <property type="project" value="TreeGrafter"/>
</dbReference>
<keyword evidence="3" id="KW-0520">NAD</keyword>
<dbReference type="Gene3D" id="3.30.1600.10">
    <property type="entry name" value="SIR2/SIRT2 'Small Domain"/>
    <property type="match status" value="1"/>
</dbReference>
<evidence type="ECO:0000256" key="3">
    <source>
        <dbReference type="ARBA" id="ARBA00023027"/>
    </source>
</evidence>
<dbReference type="InterPro" id="IPR026591">
    <property type="entry name" value="Sirtuin_cat_small_dom_sf"/>
</dbReference>
<proteinExistence type="predicted"/>
<dbReference type="PROSITE" id="PS50305">
    <property type="entry name" value="SIRTUIN"/>
    <property type="match status" value="1"/>
</dbReference>
<dbReference type="GO" id="GO:0046872">
    <property type="term" value="F:metal ion binding"/>
    <property type="evidence" value="ECO:0007669"/>
    <property type="project" value="UniProtKB-KW"/>
</dbReference>
<feature type="binding site" evidence="4">
    <location>
        <position position="144"/>
    </location>
    <ligand>
        <name>Zn(2+)</name>
        <dbReference type="ChEBI" id="CHEBI:29105"/>
    </ligand>
</feature>
<dbReference type="EC" id="2.3.1.286" evidence="1"/>
<feature type="binding site" evidence="4">
    <location>
        <position position="129"/>
    </location>
    <ligand>
        <name>Zn(2+)</name>
        <dbReference type="ChEBI" id="CHEBI:29105"/>
    </ligand>
</feature>
<name>A0A4P6UVM4_9BACL</name>
<dbReference type="CDD" id="cd01407">
    <property type="entry name" value="SIR2-fam"/>
    <property type="match status" value="1"/>
</dbReference>
<feature type="active site" description="Proton acceptor" evidence="4">
    <location>
        <position position="118"/>
    </location>
</feature>
<gene>
    <name evidence="6" type="ORF">DKZ56_10280</name>
</gene>
<dbReference type="Gene3D" id="3.40.50.1220">
    <property type="entry name" value="TPP-binding domain"/>
    <property type="match status" value="1"/>
</dbReference>
<dbReference type="NCBIfam" id="NF001753">
    <property type="entry name" value="PRK00481.1-3"/>
    <property type="match status" value="1"/>
</dbReference>
<dbReference type="Pfam" id="PF02146">
    <property type="entry name" value="SIR2"/>
    <property type="match status" value="1"/>
</dbReference>
<dbReference type="InterPro" id="IPR050134">
    <property type="entry name" value="NAD-dep_sirtuin_deacylases"/>
</dbReference>
<feature type="binding site" evidence="4">
    <location>
        <position position="147"/>
    </location>
    <ligand>
        <name>Zn(2+)</name>
        <dbReference type="ChEBI" id="CHEBI:29105"/>
    </ligand>
</feature>
<dbReference type="KEGG" id="uth:DKZ56_10280"/>
<dbReference type="GO" id="GO:0070403">
    <property type="term" value="F:NAD+ binding"/>
    <property type="evidence" value="ECO:0007669"/>
    <property type="project" value="InterPro"/>
</dbReference>